<keyword evidence="4" id="KW-0808">Transferase</keyword>
<dbReference type="PROSITE" id="PS50088">
    <property type="entry name" value="ANK_REPEAT"/>
    <property type="match status" value="3"/>
</dbReference>
<keyword evidence="4" id="KW-0418">Kinase</keyword>
<dbReference type="PIRSF" id="PIRSF000654">
    <property type="entry name" value="Integrin-linked_kinase"/>
    <property type="match status" value="1"/>
</dbReference>
<dbReference type="PROSITE" id="PS50011">
    <property type="entry name" value="PROTEIN_KINASE_DOM"/>
    <property type="match status" value="1"/>
</dbReference>
<evidence type="ECO:0000313" key="4">
    <source>
        <dbReference type="EMBL" id="ADD38807.1"/>
    </source>
</evidence>
<dbReference type="Pfam" id="PF00023">
    <property type="entry name" value="Ank"/>
    <property type="match status" value="1"/>
</dbReference>
<dbReference type="InterPro" id="IPR051681">
    <property type="entry name" value="Ser/Thr_Kinases-Pseudokinases"/>
</dbReference>
<dbReference type="SMART" id="SM00248">
    <property type="entry name" value="ANK"/>
    <property type="match status" value="3"/>
</dbReference>
<accession>D3PJS1</accession>
<feature type="repeat" description="ANK" evidence="2">
    <location>
        <begin position="99"/>
        <end position="131"/>
    </location>
</feature>
<dbReference type="InterPro" id="IPR011009">
    <property type="entry name" value="Kinase-like_dom_sf"/>
</dbReference>
<dbReference type="GO" id="GO:0001725">
    <property type="term" value="C:stress fiber"/>
    <property type="evidence" value="ECO:0007669"/>
    <property type="project" value="TreeGrafter"/>
</dbReference>
<reference evidence="4" key="1">
    <citation type="submission" date="2010-03" db="EMBL/GenBank/DDBJ databases">
        <title>Atlantic Lepeophtheirus salmonis ESTs and full-length cDNAs.</title>
        <authorList>
            <person name="Yasuike M."/>
            <person name="von Schalburg K."/>
            <person name="Cooper G."/>
            <person name="Leong J."/>
            <person name="Nilsen F."/>
            <person name="Jones S.R.M."/>
            <person name="Koop B.F."/>
        </authorList>
    </citation>
    <scope>NUCLEOTIDE SEQUENCE</scope>
    <source>
        <strain evidence="4">Atlantic form</strain>
        <tissue evidence="4">Mixed tissue</tissue>
    </source>
</reference>
<dbReference type="AlphaFoldDB" id="D3PJS1"/>
<dbReference type="SUPFAM" id="SSF56112">
    <property type="entry name" value="Protein kinase-like (PK-like)"/>
    <property type="match status" value="1"/>
</dbReference>
<protein>
    <submittedName>
        <fullName evidence="4">Integrin-linked protein kinase</fullName>
    </submittedName>
</protein>
<comment type="similarity">
    <text evidence="1">Belongs to the protein kinase superfamily. TKL Ser/Thr protein kinase family.</text>
</comment>
<dbReference type="Gene3D" id="3.30.200.20">
    <property type="entry name" value="Phosphorylase Kinase, domain 1"/>
    <property type="match status" value="1"/>
</dbReference>
<evidence type="ECO:0000259" key="3">
    <source>
        <dbReference type="PROSITE" id="PS50011"/>
    </source>
</evidence>
<feature type="repeat" description="ANK" evidence="2">
    <location>
        <begin position="33"/>
        <end position="65"/>
    </location>
</feature>
<dbReference type="InterPro" id="IPR001245">
    <property type="entry name" value="Ser-Thr/Tyr_kinase_cat_dom"/>
</dbReference>
<dbReference type="GO" id="GO:0005925">
    <property type="term" value="C:focal adhesion"/>
    <property type="evidence" value="ECO:0007669"/>
    <property type="project" value="TreeGrafter"/>
</dbReference>
<keyword evidence="2" id="KW-0040">ANK repeat</keyword>
<dbReference type="InterPro" id="IPR002110">
    <property type="entry name" value="Ankyrin_rpt"/>
</dbReference>
<dbReference type="PANTHER" id="PTHR44329:SF57">
    <property type="entry name" value="INTEGRIN-LINKED PROTEIN KINASE"/>
    <property type="match status" value="1"/>
</dbReference>
<dbReference type="PANTHER" id="PTHR44329">
    <property type="entry name" value="SERINE/THREONINE-PROTEIN KINASE TNNI3K-RELATED"/>
    <property type="match status" value="1"/>
</dbReference>
<feature type="repeat" description="ANK" evidence="2">
    <location>
        <begin position="66"/>
        <end position="98"/>
    </location>
</feature>
<dbReference type="Gene3D" id="1.10.510.10">
    <property type="entry name" value="Transferase(Phosphotransferase) domain 1"/>
    <property type="match status" value="1"/>
</dbReference>
<keyword evidence="4" id="KW-0401">Integrin</keyword>
<name>D3PJS1_LEPSM</name>
<sequence length="452" mass="51236">MEDIFHWIRKGDIFQVRIWLNEPENDLNQGDSHQFSPLHWAAKGGHYKITENLLSRGGRVNATNMGDDTPLHLAVAHGHREVVKLLLSQNMDVNFGNEHGNTALHYACFWNEVAIAEDLLDAGALVILQNKYGELPLDKCPGSTGKRLSEHASRSGQDVTRVVPFKDQSWLGLKTRSRDATLSKHKGININELYLHNKIGTSPRGETWIGKWQGNEIVAKILLLSKCTSRIARDFQDEYPKLRIFPHPNILGIIGCCNNPPNLVVISQYLPLGSLFNVLHDTPNKVIIDSSTALSFALDIAKGMSYLHSLDRELPMYVLNSRHVLIDNNEELCAKVHMGDAQYSFQNKSKIFHPAWMSPESMSERYPTNNSISSNMWSYSILLWELFTREIPFAEYSPMEIGMKISLEGLRISLSRGISEHMTKLISICMNEDSCKRPTFDQVMPILLKMKK</sequence>
<evidence type="ECO:0000256" key="1">
    <source>
        <dbReference type="ARBA" id="ARBA00005843"/>
    </source>
</evidence>
<dbReference type="GO" id="GO:0005524">
    <property type="term" value="F:ATP binding"/>
    <property type="evidence" value="ECO:0007669"/>
    <property type="project" value="InterPro"/>
</dbReference>
<dbReference type="Pfam" id="PF07714">
    <property type="entry name" value="PK_Tyr_Ser-Thr"/>
    <property type="match status" value="1"/>
</dbReference>
<dbReference type="EMBL" id="BT121877">
    <property type="protein sequence ID" value="ADD38807.1"/>
    <property type="molecule type" value="mRNA"/>
</dbReference>
<gene>
    <name evidence="4" type="primary">ILK</name>
</gene>
<dbReference type="PROSITE" id="PS50297">
    <property type="entry name" value="ANK_REP_REGION"/>
    <property type="match status" value="3"/>
</dbReference>
<proteinExistence type="evidence at transcript level"/>
<dbReference type="FunFam" id="3.30.200.20:FF:000245">
    <property type="entry name" value="Integrin-linked protein kinase"/>
    <property type="match status" value="1"/>
</dbReference>
<dbReference type="GO" id="GO:0034446">
    <property type="term" value="P:substrate adhesion-dependent cell spreading"/>
    <property type="evidence" value="ECO:0007669"/>
    <property type="project" value="TreeGrafter"/>
</dbReference>
<dbReference type="GO" id="GO:0007160">
    <property type="term" value="P:cell-matrix adhesion"/>
    <property type="evidence" value="ECO:0007669"/>
    <property type="project" value="TreeGrafter"/>
</dbReference>
<dbReference type="InterPro" id="IPR000719">
    <property type="entry name" value="Prot_kinase_dom"/>
</dbReference>
<dbReference type="SUPFAM" id="SSF48403">
    <property type="entry name" value="Ankyrin repeat"/>
    <property type="match status" value="1"/>
</dbReference>
<organism evidence="4">
    <name type="scientific">Lepeophtheirus salmonis</name>
    <name type="common">Salmon louse</name>
    <name type="synonym">Caligus salmonis</name>
    <dbReference type="NCBI Taxonomy" id="72036"/>
    <lineage>
        <taxon>Eukaryota</taxon>
        <taxon>Metazoa</taxon>
        <taxon>Ecdysozoa</taxon>
        <taxon>Arthropoda</taxon>
        <taxon>Crustacea</taxon>
        <taxon>Multicrustacea</taxon>
        <taxon>Hexanauplia</taxon>
        <taxon>Copepoda</taxon>
        <taxon>Siphonostomatoida</taxon>
        <taxon>Caligidae</taxon>
        <taxon>Lepeophtheirus</taxon>
    </lineage>
</organism>
<evidence type="ECO:0000256" key="2">
    <source>
        <dbReference type="PROSITE-ProRule" id="PRU00023"/>
    </source>
</evidence>
<dbReference type="InterPro" id="IPR036770">
    <property type="entry name" value="Ankyrin_rpt-contain_sf"/>
</dbReference>
<dbReference type="FunFam" id="1.25.40.20:FF:000050">
    <property type="entry name" value="integrin-linked protein kinase"/>
    <property type="match status" value="1"/>
</dbReference>
<dbReference type="GO" id="GO:0004674">
    <property type="term" value="F:protein serine/threonine kinase activity"/>
    <property type="evidence" value="ECO:0007669"/>
    <property type="project" value="TreeGrafter"/>
</dbReference>
<dbReference type="GO" id="GO:0007229">
    <property type="term" value="P:integrin-mediated signaling pathway"/>
    <property type="evidence" value="ECO:0007669"/>
    <property type="project" value="UniProtKB-KW"/>
</dbReference>
<feature type="domain" description="Protein kinase" evidence="3">
    <location>
        <begin position="193"/>
        <end position="447"/>
    </location>
</feature>
<dbReference type="OrthoDB" id="6718656at2759"/>
<dbReference type="Gene3D" id="1.25.40.20">
    <property type="entry name" value="Ankyrin repeat-containing domain"/>
    <property type="match status" value="1"/>
</dbReference>
<dbReference type="Pfam" id="PF12796">
    <property type="entry name" value="Ank_2"/>
    <property type="match status" value="1"/>
</dbReference>